<sequence>MVLEWYVIIPLWIAVFIATVAWRVYAARKPKPLPRPAGSQYSEEEVADQVRLWNLDPTSYMKMLESPEGLDPAKVRWALGGLNPEPASKGEVKSLDEVSMQERLYEKYPDVYMKMLESPEGITREKLRLALGGLRPLKEED</sequence>
<feature type="transmembrane region" description="Helical" evidence="1">
    <location>
        <begin position="6"/>
        <end position="25"/>
    </location>
</feature>
<evidence type="ECO:0000313" key="3">
    <source>
        <dbReference type="Proteomes" id="UP000316863"/>
    </source>
</evidence>
<keyword evidence="1" id="KW-1133">Transmembrane helix</keyword>
<keyword evidence="1" id="KW-0472">Membrane</keyword>
<dbReference type="Proteomes" id="UP000316863">
    <property type="component" value="Segment"/>
</dbReference>
<reference evidence="3" key="1">
    <citation type="submission" date="2019-05" db="EMBL/GenBank/DDBJ databases">
        <authorList>
            <person name="Begin E.J."/>
            <person name="Burnham C.Matt."/>
            <person name="Chappell E."/>
            <person name="Hambrick G.L."/>
            <person name="Harrington T.R."/>
            <person name="Harris A.E."/>
            <person name="Hasley B.L."/>
            <person name="Haynie C.M."/>
            <person name="Hopkins G.A."/>
            <person name="Hutchins C.B."/>
            <person name="Jester D.A."/>
            <person name="Johnson J."/>
            <person name="Martin A.P."/>
            <person name="Merino K.D."/>
            <person name="Pinkerton C.N."/>
            <person name="Poe J.Gabe."/>
            <person name="Savage T.D."/>
            <person name="Smith R.Hunter."/>
            <person name="Smith J.Zane."/>
            <person name="Spiva T.A."/>
            <person name="Thompson L."/>
            <person name="Thompson N.R."/>
            <person name="Thurman R.E."/>
            <person name="West C.T."/>
            <person name="Reyna N.S."/>
            <person name="Plymale R.C."/>
            <person name="Garlena R.A."/>
            <person name="Russell D.A."/>
            <person name="Pope W.H."/>
            <person name="Jacobs-Sera D."/>
            <person name="Hatfull G.F."/>
        </authorList>
    </citation>
    <scope>NUCLEOTIDE SEQUENCE [LARGE SCALE GENOMIC DNA]</scope>
</reference>
<dbReference type="RefSeq" id="YP_009848368.1">
    <property type="nucleotide sequence ID" value="NC_048783.1"/>
</dbReference>
<accession>A0A515MJQ6</accession>
<evidence type="ECO:0000256" key="1">
    <source>
        <dbReference type="SAM" id="Phobius"/>
    </source>
</evidence>
<name>A0A515MJQ6_9CAUD</name>
<keyword evidence="3" id="KW-1185">Reference proteome</keyword>
<protein>
    <submittedName>
        <fullName evidence="2">Uncharacterized protein</fullName>
    </submittedName>
</protein>
<organism evidence="2 3">
    <name type="scientific">Gordonia phage Beaver</name>
    <dbReference type="NCBI Taxonomy" id="2591111"/>
    <lineage>
        <taxon>Viruses</taxon>
        <taxon>Duplodnaviria</taxon>
        <taxon>Heunggongvirae</taxon>
        <taxon>Uroviricota</taxon>
        <taxon>Caudoviricetes</taxon>
        <taxon>Montyvirus</taxon>
        <taxon>Montyvirus beaver</taxon>
    </lineage>
</organism>
<proteinExistence type="predicted"/>
<gene>
    <name evidence="2" type="primary">88</name>
    <name evidence="2" type="ORF">SEA_BEAVER_88</name>
</gene>
<dbReference type="EMBL" id="MK967390">
    <property type="protein sequence ID" value="QDM56902.1"/>
    <property type="molecule type" value="Genomic_DNA"/>
</dbReference>
<evidence type="ECO:0000313" key="2">
    <source>
        <dbReference type="EMBL" id="QDM56902.1"/>
    </source>
</evidence>
<dbReference type="KEGG" id="vg:55618788"/>
<dbReference type="GeneID" id="55618788"/>
<keyword evidence="1" id="KW-0812">Transmembrane</keyword>